<dbReference type="InterPro" id="IPR001764">
    <property type="entry name" value="Glyco_hydro_3_N"/>
</dbReference>
<dbReference type="AlphaFoldDB" id="A0A9D1E7K0"/>
<gene>
    <name evidence="4" type="ORF">IAA55_00880</name>
</gene>
<dbReference type="InterPro" id="IPR002772">
    <property type="entry name" value="Glyco_hydro_3_C"/>
</dbReference>
<evidence type="ECO:0000259" key="3">
    <source>
        <dbReference type="SMART" id="SM01217"/>
    </source>
</evidence>
<dbReference type="Gene3D" id="3.20.20.300">
    <property type="entry name" value="Glycoside hydrolase, family 3, N-terminal domain"/>
    <property type="match status" value="1"/>
</dbReference>
<dbReference type="Pfam" id="PF01915">
    <property type="entry name" value="Glyco_hydro_3_C"/>
    <property type="match status" value="1"/>
</dbReference>
<dbReference type="GO" id="GO:0009251">
    <property type="term" value="P:glucan catabolic process"/>
    <property type="evidence" value="ECO:0007669"/>
    <property type="project" value="TreeGrafter"/>
</dbReference>
<protein>
    <submittedName>
        <fullName evidence="4">Glycoside hydrolase family 3 C-terminal domain-containing protein</fullName>
    </submittedName>
</protein>
<name>A0A9D1E7K0_9FIRM</name>
<dbReference type="EMBL" id="DVHM01000012">
    <property type="protein sequence ID" value="HIR69817.1"/>
    <property type="molecule type" value="Genomic_DNA"/>
</dbReference>
<sequence>MDYREAAAQYQKTEDENRREEILQSLRKQMSLKEKIYMLSGHPIAQIQRDLIKTGRNYNVHALPGGGCKRLGIPPVLFTDGPRGVVMGESTCFPSSMVRASSFDPSLEYRVGKAIADEAIAQGANLFAGVCINLVRNPRWGRTQESYGEDPFLLGEFGRSLTVSLQEEGVIACVKHFALNSMEDLRFYVDVHIDDRALHEVYLPHFKKCVDAGAQSIMGAYNRYEEYHCCENKKLLTDILRREWGFDGFVMSDFVWGVYDAEHSLRAGLDLEMMFTMKYSEGNIRKCLKKGLLNEEHIDRAVDNILRALLRMEPKIKKRPMSVVRSKEHRALALEAAEKGMVLLENNGVLPLAKDASVIVCGPYADVANTGDHGSSRVYDPEVVTPYQGLREVFAKTTLAGPSNTANPKKDPKPVENSAAIRAEGDVAVVCVGFDYKGEGEYFVNTNYALTEKPKDGGGDRLRLRLSREEVDLIKGLKKAGKKVVAVLFSGCAILVDEWKEYADAIVMNYYAGCEGGRALANLLSGAKNFSGHLPFTVAKKEEDYPSFKYIGDKPYEITYGYYHGYTLLDKEGKDAAYPFGYGKSYTDFALEGVEVSRDQDGVLVRATVRNTGSVDGAQVVQVYAGSNGAANGEDRPVKLLKGIARVEVPAGEEKAVEIRIPMEELRFWDRGEWILDPAYTIYTGFDSRQAMDCARELELN</sequence>
<keyword evidence="2 4" id="KW-0378">Hydrolase</keyword>
<dbReference type="GO" id="GO:0008422">
    <property type="term" value="F:beta-glucosidase activity"/>
    <property type="evidence" value="ECO:0007669"/>
    <property type="project" value="TreeGrafter"/>
</dbReference>
<evidence type="ECO:0000256" key="1">
    <source>
        <dbReference type="ARBA" id="ARBA00005336"/>
    </source>
</evidence>
<proteinExistence type="inferred from homology"/>
<dbReference type="PANTHER" id="PTHR42715:SF3">
    <property type="entry name" value="BETA-GLUCOSIDASE B-RELATED"/>
    <property type="match status" value="1"/>
</dbReference>
<feature type="domain" description="Fibronectin type III-like" evidence="3">
    <location>
        <begin position="619"/>
        <end position="688"/>
    </location>
</feature>
<reference evidence="4" key="2">
    <citation type="journal article" date="2021" name="PeerJ">
        <title>Extensive microbial diversity within the chicken gut microbiome revealed by metagenomics and culture.</title>
        <authorList>
            <person name="Gilroy R."/>
            <person name="Ravi A."/>
            <person name="Getino M."/>
            <person name="Pursley I."/>
            <person name="Horton D.L."/>
            <person name="Alikhan N.F."/>
            <person name="Baker D."/>
            <person name="Gharbi K."/>
            <person name="Hall N."/>
            <person name="Watson M."/>
            <person name="Adriaenssens E.M."/>
            <person name="Foster-Nyarko E."/>
            <person name="Jarju S."/>
            <person name="Secka A."/>
            <person name="Antonio M."/>
            <person name="Oren A."/>
            <person name="Chaudhuri R.R."/>
            <person name="La Ragione R."/>
            <person name="Hildebrand F."/>
            <person name="Pallen M.J."/>
        </authorList>
    </citation>
    <scope>NUCLEOTIDE SEQUENCE</scope>
    <source>
        <strain evidence="4">ChiSjej5B23-6657</strain>
    </source>
</reference>
<reference evidence="4" key="1">
    <citation type="submission" date="2020-10" db="EMBL/GenBank/DDBJ databases">
        <authorList>
            <person name="Gilroy R."/>
        </authorList>
    </citation>
    <scope>NUCLEOTIDE SEQUENCE</scope>
    <source>
        <strain evidence="4">ChiSjej5B23-6657</strain>
    </source>
</reference>
<dbReference type="Pfam" id="PF14310">
    <property type="entry name" value="Fn3-like"/>
    <property type="match status" value="1"/>
</dbReference>
<dbReference type="Proteomes" id="UP000823912">
    <property type="component" value="Unassembled WGS sequence"/>
</dbReference>
<comment type="caution">
    <text evidence="4">The sequence shown here is derived from an EMBL/GenBank/DDBJ whole genome shotgun (WGS) entry which is preliminary data.</text>
</comment>
<evidence type="ECO:0000313" key="4">
    <source>
        <dbReference type="EMBL" id="HIR69817.1"/>
    </source>
</evidence>
<evidence type="ECO:0000256" key="2">
    <source>
        <dbReference type="ARBA" id="ARBA00022801"/>
    </source>
</evidence>
<dbReference type="InterPro" id="IPR013783">
    <property type="entry name" value="Ig-like_fold"/>
</dbReference>
<dbReference type="PRINTS" id="PR00133">
    <property type="entry name" value="GLHYDRLASE3"/>
</dbReference>
<dbReference type="Pfam" id="PF00933">
    <property type="entry name" value="Glyco_hydro_3"/>
    <property type="match status" value="1"/>
</dbReference>
<dbReference type="InterPro" id="IPR036962">
    <property type="entry name" value="Glyco_hydro_3_N_sf"/>
</dbReference>
<dbReference type="InterPro" id="IPR050288">
    <property type="entry name" value="Cellulose_deg_GH3"/>
</dbReference>
<comment type="similarity">
    <text evidence="1">Belongs to the glycosyl hydrolase 3 family.</text>
</comment>
<dbReference type="InterPro" id="IPR017853">
    <property type="entry name" value="GH"/>
</dbReference>
<evidence type="ECO:0000313" key="5">
    <source>
        <dbReference type="Proteomes" id="UP000823912"/>
    </source>
</evidence>
<dbReference type="SMART" id="SM01217">
    <property type="entry name" value="Fn3_like"/>
    <property type="match status" value="1"/>
</dbReference>
<dbReference type="SUPFAM" id="SSF52279">
    <property type="entry name" value="Beta-D-glucan exohydrolase, C-terminal domain"/>
    <property type="match status" value="1"/>
</dbReference>
<organism evidence="4 5">
    <name type="scientific">Candidatus Pullilachnospira gallistercoris</name>
    <dbReference type="NCBI Taxonomy" id="2840911"/>
    <lineage>
        <taxon>Bacteria</taxon>
        <taxon>Bacillati</taxon>
        <taxon>Bacillota</taxon>
        <taxon>Clostridia</taxon>
        <taxon>Lachnospirales</taxon>
        <taxon>Lachnospiraceae</taxon>
        <taxon>Lachnospiraceae incertae sedis</taxon>
        <taxon>Candidatus Pullilachnospira</taxon>
    </lineage>
</organism>
<accession>A0A9D1E7K0</accession>
<dbReference type="Gene3D" id="2.60.40.10">
    <property type="entry name" value="Immunoglobulins"/>
    <property type="match status" value="1"/>
</dbReference>
<dbReference type="SUPFAM" id="SSF51445">
    <property type="entry name" value="(Trans)glycosidases"/>
    <property type="match status" value="1"/>
</dbReference>
<dbReference type="InterPro" id="IPR036881">
    <property type="entry name" value="Glyco_hydro_3_C_sf"/>
</dbReference>
<dbReference type="PANTHER" id="PTHR42715">
    <property type="entry name" value="BETA-GLUCOSIDASE"/>
    <property type="match status" value="1"/>
</dbReference>
<dbReference type="Gene3D" id="3.40.50.1700">
    <property type="entry name" value="Glycoside hydrolase family 3 C-terminal domain"/>
    <property type="match status" value="1"/>
</dbReference>
<dbReference type="InterPro" id="IPR026891">
    <property type="entry name" value="Fn3-like"/>
</dbReference>